<dbReference type="EMBL" id="UINC01026776">
    <property type="protein sequence ID" value="SVB04831.1"/>
    <property type="molecule type" value="Genomic_DNA"/>
</dbReference>
<protein>
    <recommendedName>
        <fullName evidence="10">SRP54-type proteins GTP-binding domain-containing protein</fullName>
    </recommendedName>
</protein>
<evidence type="ECO:0000256" key="5">
    <source>
        <dbReference type="ARBA" id="ARBA00022741"/>
    </source>
</evidence>
<dbReference type="PROSITE" id="PS00300">
    <property type="entry name" value="SRP54"/>
    <property type="match status" value="1"/>
</dbReference>
<feature type="domain" description="SRP54-type proteins GTP-binding" evidence="10">
    <location>
        <begin position="269"/>
        <end position="282"/>
    </location>
</feature>
<evidence type="ECO:0000313" key="11">
    <source>
        <dbReference type="EMBL" id="SVB04831.1"/>
    </source>
</evidence>
<evidence type="ECO:0000256" key="7">
    <source>
        <dbReference type="ARBA" id="ARBA00023134"/>
    </source>
</evidence>
<organism evidence="11">
    <name type="scientific">marine metagenome</name>
    <dbReference type="NCBI Taxonomy" id="408172"/>
    <lineage>
        <taxon>unclassified sequences</taxon>
        <taxon>metagenomes</taxon>
        <taxon>ecological metagenomes</taxon>
    </lineage>
</organism>
<evidence type="ECO:0000256" key="4">
    <source>
        <dbReference type="ARBA" id="ARBA00022490"/>
    </source>
</evidence>
<evidence type="ECO:0000259" key="10">
    <source>
        <dbReference type="PROSITE" id="PS00300"/>
    </source>
</evidence>
<evidence type="ECO:0000256" key="1">
    <source>
        <dbReference type="ARBA" id="ARBA00004413"/>
    </source>
</evidence>
<dbReference type="InterPro" id="IPR004390">
    <property type="entry name" value="SR_rcpt_FtsY"/>
</dbReference>
<keyword evidence="4" id="KW-0963">Cytoplasm</keyword>
<sequence length="301" mass="31026">MGLRFRLSRARDAWSSQLASVRASEVVDECTWQDLGDALLLADVGVATADELLAEVRQRVGRDGVDDVDGVLGTLKAVLVDRLGGADRSLALGGQPSVWLFVGVNGVGKTTTIGKLGVREVALGLSVVFAAGDTFRAAAADQLAMWADRAGAPVVRGAEGADPGSVVFDAVEHAASQGADLVLADTAGRVHTKSNLMDELAKVRRVAEKGSGTVTESLLVIDATTGQNGLVQARQFAEVADVTGIVLTKLDGSARGGIVVAVQDDLGIPVKLVGVGEGVDDLVEFDPVDFVEALFAVDVAA</sequence>
<dbReference type="Gene3D" id="1.20.120.140">
    <property type="entry name" value="Signal recognition particle SRP54, nucleotide-binding domain"/>
    <property type="match status" value="1"/>
</dbReference>
<dbReference type="SMART" id="SM00382">
    <property type="entry name" value="AAA"/>
    <property type="match status" value="1"/>
</dbReference>
<dbReference type="PANTHER" id="PTHR43134">
    <property type="entry name" value="SIGNAL RECOGNITION PARTICLE RECEPTOR SUBUNIT ALPHA"/>
    <property type="match status" value="1"/>
</dbReference>
<evidence type="ECO:0000256" key="6">
    <source>
        <dbReference type="ARBA" id="ARBA00022801"/>
    </source>
</evidence>
<dbReference type="Pfam" id="PF00448">
    <property type="entry name" value="SRP54"/>
    <property type="match status" value="1"/>
</dbReference>
<dbReference type="Pfam" id="PF02881">
    <property type="entry name" value="SRP54_N"/>
    <property type="match status" value="1"/>
</dbReference>
<dbReference type="GO" id="GO:0005525">
    <property type="term" value="F:GTP binding"/>
    <property type="evidence" value="ECO:0007669"/>
    <property type="project" value="UniProtKB-KW"/>
</dbReference>
<dbReference type="GO" id="GO:0003924">
    <property type="term" value="F:GTPase activity"/>
    <property type="evidence" value="ECO:0007669"/>
    <property type="project" value="TreeGrafter"/>
</dbReference>
<dbReference type="GO" id="GO:0005886">
    <property type="term" value="C:plasma membrane"/>
    <property type="evidence" value="ECO:0007669"/>
    <property type="project" value="UniProtKB-SubCell"/>
</dbReference>
<dbReference type="FunFam" id="3.40.50.300:FF:000053">
    <property type="entry name" value="Signal recognition particle receptor FtsY"/>
    <property type="match status" value="1"/>
</dbReference>
<dbReference type="InterPro" id="IPR000897">
    <property type="entry name" value="SRP54_GTPase_dom"/>
</dbReference>
<dbReference type="InterPro" id="IPR013822">
    <property type="entry name" value="Signal_recog_particl_SRP54_hlx"/>
</dbReference>
<dbReference type="InterPro" id="IPR003593">
    <property type="entry name" value="AAA+_ATPase"/>
</dbReference>
<dbReference type="SMART" id="SM00963">
    <property type="entry name" value="SRP54_N"/>
    <property type="match status" value="1"/>
</dbReference>
<proteinExistence type="inferred from homology"/>
<dbReference type="InterPro" id="IPR027417">
    <property type="entry name" value="P-loop_NTPase"/>
</dbReference>
<accession>A0A382AU51</accession>
<evidence type="ECO:0000256" key="3">
    <source>
        <dbReference type="ARBA" id="ARBA00022475"/>
    </source>
</evidence>
<keyword evidence="3" id="KW-1003">Cell membrane</keyword>
<name>A0A382AU51_9ZZZZ</name>
<dbReference type="InterPro" id="IPR042101">
    <property type="entry name" value="SRP54_N_sf"/>
</dbReference>
<comment type="subcellular location">
    <subcellularLocation>
        <location evidence="1">Cell membrane</location>
        <topology evidence="1">Peripheral membrane protein</topology>
        <orientation evidence="1">Cytoplasmic side</orientation>
    </subcellularLocation>
</comment>
<keyword evidence="9" id="KW-0675">Receptor</keyword>
<comment type="similarity">
    <text evidence="2">Belongs to the GTP-binding SRP family.</text>
</comment>
<keyword evidence="8" id="KW-0472">Membrane</keyword>
<evidence type="ECO:0000256" key="2">
    <source>
        <dbReference type="ARBA" id="ARBA00008531"/>
    </source>
</evidence>
<gene>
    <name evidence="11" type="ORF">METZ01_LOCUS157685</name>
</gene>
<dbReference type="AlphaFoldDB" id="A0A382AU51"/>
<dbReference type="SMART" id="SM00962">
    <property type="entry name" value="SRP54"/>
    <property type="match status" value="1"/>
</dbReference>
<dbReference type="SUPFAM" id="SSF52540">
    <property type="entry name" value="P-loop containing nucleoside triphosphate hydrolases"/>
    <property type="match status" value="1"/>
</dbReference>
<dbReference type="CDD" id="cd17874">
    <property type="entry name" value="FtsY"/>
    <property type="match status" value="1"/>
</dbReference>
<dbReference type="GO" id="GO:0005047">
    <property type="term" value="F:signal recognition particle binding"/>
    <property type="evidence" value="ECO:0007669"/>
    <property type="project" value="TreeGrafter"/>
</dbReference>
<dbReference type="HAMAP" id="MF_00920">
    <property type="entry name" value="FtsY"/>
    <property type="match status" value="1"/>
</dbReference>
<evidence type="ECO:0000256" key="8">
    <source>
        <dbReference type="ARBA" id="ARBA00023136"/>
    </source>
</evidence>
<keyword evidence="6" id="KW-0378">Hydrolase</keyword>
<reference evidence="11" key="1">
    <citation type="submission" date="2018-05" db="EMBL/GenBank/DDBJ databases">
        <authorList>
            <person name="Lanie J.A."/>
            <person name="Ng W.-L."/>
            <person name="Kazmierczak K.M."/>
            <person name="Andrzejewski T.M."/>
            <person name="Davidsen T.M."/>
            <person name="Wayne K.J."/>
            <person name="Tettelin H."/>
            <person name="Glass J.I."/>
            <person name="Rusch D."/>
            <person name="Podicherti R."/>
            <person name="Tsui H.-C.T."/>
            <person name="Winkler M.E."/>
        </authorList>
    </citation>
    <scope>NUCLEOTIDE SEQUENCE</scope>
</reference>
<dbReference type="InterPro" id="IPR036225">
    <property type="entry name" value="SRP/SRP_N"/>
</dbReference>
<keyword evidence="5" id="KW-0547">Nucleotide-binding</keyword>
<dbReference type="PANTHER" id="PTHR43134:SF1">
    <property type="entry name" value="SIGNAL RECOGNITION PARTICLE RECEPTOR SUBUNIT ALPHA"/>
    <property type="match status" value="1"/>
</dbReference>
<dbReference type="GO" id="GO:0005737">
    <property type="term" value="C:cytoplasm"/>
    <property type="evidence" value="ECO:0007669"/>
    <property type="project" value="UniProtKB-ARBA"/>
</dbReference>
<dbReference type="GO" id="GO:0006614">
    <property type="term" value="P:SRP-dependent cotranslational protein targeting to membrane"/>
    <property type="evidence" value="ECO:0007669"/>
    <property type="project" value="InterPro"/>
</dbReference>
<keyword evidence="7" id="KW-0342">GTP-binding</keyword>
<dbReference type="Gene3D" id="3.40.50.300">
    <property type="entry name" value="P-loop containing nucleotide triphosphate hydrolases"/>
    <property type="match status" value="1"/>
</dbReference>
<dbReference type="SUPFAM" id="SSF47364">
    <property type="entry name" value="Domain of the SRP/SRP receptor G-proteins"/>
    <property type="match status" value="1"/>
</dbReference>
<dbReference type="NCBIfam" id="TIGR00064">
    <property type="entry name" value="ftsY"/>
    <property type="match status" value="1"/>
</dbReference>
<evidence type="ECO:0000256" key="9">
    <source>
        <dbReference type="ARBA" id="ARBA00023170"/>
    </source>
</evidence>